<dbReference type="Gene3D" id="3.60.10.10">
    <property type="entry name" value="Endonuclease/exonuclease/phosphatase"/>
    <property type="match status" value="1"/>
</dbReference>
<dbReference type="GO" id="GO:0000723">
    <property type="term" value="P:telomere maintenance"/>
    <property type="evidence" value="ECO:0007669"/>
    <property type="project" value="InterPro"/>
</dbReference>
<dbReference type="Proteomes" id="UP000494106">
    <property type="component" value="Unassembled WGS sequence"/>
</dbReference>
<dbReference type="GO" id="GO:0006310">
    <property type="term" value="P:DNA recombination"/>
    <property type="evidence" value="ECO:0007669"/>
    <property type="project" value="UniProtKB-KW"/>
</dbReference>
<dbReference type="OrthoDB" id="416437at2759"/>
<dbReference type="EMBL" id="CADEBC010000958">
    <property type="protein sequence ID" value="CAB3262372.1"/>
    <property type="molecule type" value="Genomic_DNA"/>
</dbReference>
<dbReference type="CDD" id="cd18809">
    <property type="entry name" value="SF1_C_RecD"/>
    <property type="match status" value="1"/>
</dbReference>
<comment type="cofactor">
    <cofactor evidence="1">
        <name>Mg(2+)</name>
        <dbReference type="ChEBI" id="CHEBI:18420"/>
    </cofactor>
</comment>
<dbReference type="AlphaFoldDB" id="A0A8S1BRF8"/>
<dbReference type="PANTHER" id="PTHR47642:SF5">
    <property type="entry name" value="ATP-DEPENDENT DNA HELICASE"/>
    <property type="match status" value="1"/>
</dbReference>
<dbReference type="GO" id="GO:0016787">
    <property type="term" value="F:hydrolase activity"/>
    <property type="evidence" value="ECO:0007669"/>
    <property type="project" value="UniProtKB-KW"/>
</dbReference>
<gene>
    <name evidence="3" type="ORF">APLA_LOCUS18357</name>
</gene>
<dbReference type="Pfam" id="PF05970">
    <property type="entry name" value="PIF1"/>
    <property type="match status" value="1"/>
</dbReference>
<dbReference type="InterPro" id="IPR051055">
    <property type="entry name" value="PIF1_helicase"/>
</dbReference>
<keyword evidence="1" id="KW-0378">Hydrolase</keyword>
<dbReference type="GO" id="GO:0005524">
    <property type="term" value="F:ATP binding"/>
    <property type="evidence" value="ECO:0007669"/>
    <property type="project" value="UniProtKB-KW"/>
</dbReference>
<evidence type="ECO:0000259" key="2">
    <source>
        <dbReference type="Pfam" id="PF05970"/>
    </source>
</evidence>
<keyword evidence="1" id="KW-0234">DNA repair</keyword>
<dbReference type="EC" id="5.6.2.3" evidence="1"/>
<dbReference type="GO" id="GO:0006281">
    <property type="term" value="P:DNA repair"/>
    <property type="evidence" value="ECO:0007669"/>
    <property type="project" value="UniProtKB-KW"/>
</dbReference>
<keyword evidence="1" id="KW-0347">Helicase</keyword>
<feature type="domain" description="DNA helicase Pif1-like DEAD-box helicase" evidence="2">
    <location>
        <begin position="14"/>
        <end position="223"/>
    </location>
</feature>
<dbReference type="InterPro" id="IPR036691">
    <property type="entry name" value="Endo/exonu/phosph_ase_sf"/>
</dbReference>
<dbReference type="Gene3D" id="3.40.50.300">
    <property type="entry name" value="P-loop containing nucleotide triphosphate hydrolases"/>
    <property type="match status" value="2"/>
</dbReference>
<keyword evidence="1" id="KW-0233">DNA recombination</keyword>
<dbReference type="SUPFAM" id="SSF56219">
    <property type="entry name" value="DNase I-like"/>
    <property type="match status" value="1"/>
</dbReference>
<dbReference type="GO" id="GO:0043139">
    <property type="term" value="F:5'-3' DNA helicase activity"/>
    <property type="evidence" value="ECO:0007669"/>
    <property type="project" value="UniProtKB-EC"/>
</dbReference>
<dbReference type="InterPro" id="IPR010285">
    <property type="entry name" value="DNA_helicase_pif1-like_DEAD"/>
</dbReference>
<organism evidence="3 4">
    <name type="scientific">Arctia plantaginis</name>
    <name type="common">Wood tiger moth</name>
    <name type="synonym">Phalaena plantaginis</name>
    <dbReference type="NCBI Taxonomy" id="874455"/>
    <lineage>
        <taxon>Eukaryota</taxon>
        <taxon>Metazoa</taxon>
        <taxon>Ecdysozoa</taxon>
        <taxon>Arthropoda</taxon>
        <taxon>Hexapoda</taxon>
        <taxon>Insecta</taxon>
        <taxon>Pterygota</taxon>
        <taxon>Neoptera</taxon>
        <taxon>Endopterygota</taxon>
        <taxon>Lepidoptera</taxon>
        <taxon>Glossata</taxon>
        <taxon>Ditrysia</taxon>
        <taxon>Noctuoidea</taxon>
        <taxon>Erebidae</taxon>
        <taxon>Arctiinae</taxon>
        <taxon>Arctia</taxon>
    </lineage>
</organism>
<accession>A0A8S1BRF8</accession>
<proteinExistence type="inferred from homology"/>
<dbReference type="PANTHER" id="PTHR47642">
    <property type="entry name" value="ATP-DEPENDENT DNA HELICASE"/>
    <property type="match status" value="1"/>
</dbReference>
<keyword evidence="1" id="KW-0547">Nucleotide-binding</keyword>
<dbReference type="InterPro" id="IPR027417">
    <property type="entry name" value="P-loop_NTPase"/>
</dbReference>
<evidence type="ECO:0000256" key="1">
    <source>
        <dbReference type="RuleBase" id="RU363044"/>
    </source>
</evidence>
<evidence type="ECO:0000313" key="4">
    <source>
        <dbReference type="Proteomes" id="UP000494106"/>
    </source>
</evidence>
<keyword evidence="1" id="KW-0067">ATP-binding</keyword>
<dbReference type="SUPFAM" id="SSF52540">
    <property type="entry name" value="P-loop containing nucleoside triphosphate hydrolases"/>
    <property type="match status" value="2"/>
</dbReference>
<protein>
    <recommendedName>
        <fullName evidence="1">ATP-dependent DNA helicase</fullName>
        <ecNumber evidence="1">5.6.2.3</ecNumber>
    </recommendedName>
</protein>
<comment type="caution">
    <text evidence="3">The sequence shown here is derived from an EMBL/GenBank/DDBJ whole genome shotgun (WGS) entry which is preliminary data.</text>
</comment>
<evidence type="ECO:0000313" key="3">
    <source>
        <dbReference type="EMBL" id="CAB3262372.1"/>
    </source>
</evidence>
<comment type="catalytic activity">
    <reaction evidence="1">
        <text>ATP + H2O = ADP + phosphate + H(+)</text>
        <dbReference type="Rhea" id="RHEA:13065"/>
        <dbReference type="ChEBI" id="CHEBI:15377"/>
        <dbReference type="ChEBI" id="CHEBI:15378"/>
        <dbReference type="ChEBI" id="CHEBI:30616"/>
        <dbReference type="ChEBI" id="CHEBI:43474"/>
        <dbReference type="ChEBI" id="CHEBI:456216"/>
        <dbReference type="EC" id="5.6.2.3"/>
    </reaction>
</comment>
<reference evidence="3 4" key="1">
    <citation type="submission" date="2020-04" db="EMBL/GenBank/DDBJ databases">
        <authorList>
            <person name="Wallbank WR R."/>
            <person name="Pardo Diaz C."/>
            <person name="Kozak K."/>
            <person name="Martin S."/>
            <person name="Jiggins C."/>
            <person name="Moest M."/>
            <person name="Warren A I."/>
            <person name="Byers J.R.P. K."/>
            <person name="Montejo-Kovacevich G."/>
            <person name="Yen C E."/>
        </authorList>
    </citation>
    <scope>NUCLEOTIDE SEQUENCE [LARGE SCALE GENOMIC DNA]</scope>
</reference>
<name>A0A8S1BRF8_ARCPL</name>
<comment type="similarity">
    <text evidence="1">Belongs to the helicase family.</text>
</comment>
<sequence length="807" mass="90233">MPKQQYCELLRTTNAEQREVVLEAIHRLHGCGDELLQALQIFFTGPAGCGKTYTLKALMETYNRYTQNHNSLNNAYVACASTGKAAVPLGGTTVHSAFRLTTSRVTRLLSAENLQAYRNMFVGVRAVFIDEISMLSAAILGKINYRLQQITGIYDQVFGGLHIILCGDFRQLPPVRATSCYTVPINQLGGPILWQSIDYFPLVRVVRQTDELFSRILTKIGDGLKLSVNNIKFIESRHKSESWCKENVPDAVRDRRIALAVGYPYMITSNINVGDGLVNGAIGVLRHIERQPADPAEAGPSTSTTSPPTKDEIITLWFEFPDKSTGASAKLKSRPHVLSKPNTLSVDWVPVYKKVVNITLTKTVKCKRKQFPCVPACAITIHKSQGGTFDVIVYKYSSKQPQQLVYVAMSRVTSINGLYIITEKDSPLIFKHGREGNDSQTTRDIRTEYIRLQGHTLQTTTKKAVKFCDDATSAGQTIVTNINCQSLSAHATDIETDTVIPRSDYLVLTETWMRDTCEPHPIKNYECISRKNNRTKSDTNAAGGVAIYRRLSSISTGKVIDAVTDTARVIKTCGDLCLAEVTCFTADTTFKFVLGAVYIHPGLSVQDIGMLLHQALLPYVHNSQYVPPFLQVDPNMPILLCGDFNQNVKSDDKFLKFIKDTFNLDCVSDMSNTIDIEEHPIETLKVEMDENEEYNREASHGISFQTQPLSTQQVSSIHQSLPPTAPTHTEVKQEPVDEEDHDIQLYLYLVGTSEMTSLINYGQPLLFTISYVPTLKPRQNQQTTSTQIWSFLQHLQHKLEATRLMCI</sequence>
<keyword evidence="1" id="KW-0227">DNA damage</keyword>
<keyword evidence="4" id="KW-1185">Reference proteome</keyword>